<accession>A0A6J6ICA7</accession>
<dbReference type="InterPro" id="IPR016047">
    <property type="entry name" value="M23ase_b-sheet_dom"/>
</dbReference>
<feature type="domain" description="M23ase beta-sheet core" evidence="1">
    <location>
        <begin position="46"/>
        <end position="144"/>
    </location>
</feature>
<dbReference type="Gene3D" id="2.70.70.10">
    <property type="entry name" value="Glucose Permease (Domain IIA)"/>
    <property type="match status" value="1"/>
</dbReference>
<reference evidence="2" key="1">
    <citation type="submission" date="2020-05" db="EMBL/GenBank/DDBJ databases">
        <authorList>
            <person name="Chiriac C."/>
            <person name="Salcher M."/>
            <person name="Ghai R."/>
            <person name="Kavagutti S V."/>
        </authorList>
    </citation>
    <scope>NUCLEOTIDE SEQUENCE</scope>
</reference>
<proteinExistence type="predicted"/>
<dbReference type="Pfam" id="PF01551">
    <property type="entry name" value="Peptidase_M23"/>
    <property type="match status" value="1"/>
</dbReference>
<gene>
    <name evidence="2" type="ORF">UFOPK2001_00017</name>
</gene>
<dbReference type="EMBL" id="CAEZVN010000001">
    <property type="protein sequence ID" value="CAB4623316.1"/>
    <property type="molecule type" value="Genomic_DNA"/>
</dbReference>
<sequence length="162" mass="17195">MLKFAVLSLFTLATLGPTGASWQAPFDSPHRLVRPYLQPASDYSAGHRGVDYEIELDEPLFAPADGVIAVSKVIVNRGVLAIKHGAGLLSELEPACSDMPVGTTVLKGEVIGWACSADADYAQHCSADSCLHFSLRLEGKYLSPSALIGGLNPSRLLPYARG</sequence>
<evidence type="ECO:0000313" key="2">
    <source>
        <dbReference type="EMBL" id="CAB4623316.1"/>
    </source>
</evidence>
<organism evidence="2">
    <name type="scientific">freshwater metagenome</name>
    <dbReference type="NCBI Taxonomy" id="449393"/>
    <lineage>
        <taxon>unclassified sequences</taxon>
        <taxon>metagenomes</taxon>
        <taxon>ecological metagenomes</taxon>
    </lineage>
</organism>
<protein>
    <submittedName>
        <fullName evidence="2">Unannotated protein</fullName>
    </submittedName>
</protein>
<evidence type="ECO:0000259" key="1">
    <source>
        <dbReference type="Pfam" id="PF01551"/>
    </source>
</evidence>
<dbReference type="CDD" id="cd12797">
    <property type="entry name" value="M23_peptidase"/>
    <property type="match status" value="1"/>
</dbReference>
<dbReference type="InterPro" id="IPR011055">
    <property type="entry name" value="Dup_hybrid_motif"/>
</dbReference>
<dbReference type="SUPFAM" id="SSF51261">
    <property type="entry name" value="Duplicated hybrid motif"/>
    <property type="match status" value="1"/>
</dbReference>
<name>A0A6J6ICA7_9ZZZZ</name>
<dbReference type="AlphaFoldDB" id="A0A6J6ICA7"/>